<accession>A0A835YI74</accession>
<feature type="region of interest" description="Disordered" evidence="4">
    <location>
        <begin position="402"/>
        <end position="452"/>
    </location>
</feature>
<feature type="compositionally biased region" description="Gly residues" evidence="4">
    <location>
        <begin position="411"/>
        <end position="420"/>
    </location>
</feature>
<dbReference type="GO" id="GO:1990904">
    <property type="term" value="C:ribonucleoprotein complex"/>
    <property type="evidence" value="ECO:0007669"/>
    <property type="project" value="UniProtKB-KW"/>
</dbReference>
<dbReference type="GO" id="GO:0006412">
    <property type="term" value="P:translation"/>
    <property type="evidence" value="ECO:0007669"/>
    <property type="project" value="InterPro"/>
</dbReference>
<proteinExistence type="inferred from homology"/>
<keyword evidence="3" id="KW-0687">Ribonucleoprotein</keyword>
<dbReference type="Gene3D" id="3.30.1140.32">
    <property type="entry name" value="Ribosomal protein S3, C-terminal domain"/>
    <property type="match status" value="1"/>
</dbReference>
<dbReference type="InterPro" id="IPR001351">
    <property type="entry name" value="Ribosomal_uS3_C"/>
</dbReference>
<reference evidence="6" key="1">
    <citation type="journal article" date="2020" name="bioRxiv">
        <title>Comparative genomics of Chlamydomonas.</title>
        <authorList>
            <person name="Craig R.J."/>
            <person name="Hasan A.R."/>
            <person name="Ness R.W."/>
            <person name="Keightley P.D."/>
        </authorList>
    </citation>
    <scope>NUCLEOTIDE SEQUENCE</scope>
    <source>
        <strain evidence="6">CCAP 11/70</strain>
    </source>
</reference>
<dbReference type="InterPro" id="IPR036419">
    <property type="entry name" value="Ribosomal_S3_C_sf"/>
</dbReference>
<organism evidence="6 7">
    <name type="scientific">Edaphochlamys debaryana</name>
    <dbReference type="NCBI Taxonomy" id="47281"/>
    <lineage>
        <taxon>Eukaryota</taxon>
        <taxon>Viridiplantae</taxon>
        <taxon>Chlorophyta</taxon>
        <taxon>core chlorophytes</taxon>
        <taxon>Chlorophyceae</taxon>
        <taxon>CS clade</taxon>
        <taxon>Chlamydomonadales</taxon>
        <taxon>Chlamydomonadales incertae sedis</taxon>
        <taxon>Edaphochlamys</taxon>
    </lineage>
</organism>
<comment type="caution">
    <text evidence="6">The sequence shown here is derived from an EMBL/GenBank/DDBJ whole genome shotgun (WGS) entry which is preliminary data.</text>
</comment>
<dbReference type="OrthoDB" id="544773at2759"/>
<protein>
    <recommendedName>
        <fullName evidence="5">Small ribosomal subunit protein uS3 C-terminal domain-containing protein</fullName>
    </recommendedName>
</protein>
<dbReference type="GO" id="GO:0003735">
    <property type="term" value="F:structural constituent of ribosome"/>
    <property type="evidence" value="ECO:0007669"/>
    <property type="project" value="InterPro"/>
</dbReference>
<dbReference type="GO" id="GO:0005840">
    <property type="term" value="C:ribosome"/>
    <property type="evidence" value="ECO:0007669"/>
    <property type="project" value="UniProtKB-KW"/>
</dbReference>
<feature type="region of interest" description="Disordered" evidence="4">
    <location>
        <begin position="1"/>
        <end position="29"/>
    </location>
</feature>
<dbReference type="AlphaFoldDB" id="A0A835YI74"/>
<sequence length="452" mass="47258">MSGKGKGKPAAKQPAAPPPTPVAASAAPAANEALLSAGARKKRQGPPLDTLSLLTPAQRTLAEALHARPAPDGDAAAAATPAADAAAAAAEAVPLKGVGQLGLPLGPAEVAALIDQSLSGTVGQQVHFQPLIFENILQSAPVAASYVAAALESGNMWSRIERFFVAALEGDRGRTVRGFRLEVSGRLGSRAEMSETFVSAWGDPPTRAPFNEHVDYGMAQANTRLGAMGVKVWIRYAQGAVKELFYPHTGGSHHRTAPAAAKRPSLSLEQLYAAAAARAPAQRLQLPYDVRHVAWWLKPGYEQPPENRLDEMFLPDYDPSSSRLTAYLRRRREEARTFRSAGDRRSYLETTGRFMAKQKRLAAAAATGGGKLGRWPDRALAPVRRETVQRWRKPVAAAATAAAAGAEQAGKGAGAGGKGGKGGKDRAAGKGQAAEGAGSRGKGKQTAAGDKV</sequence>
<name>A0A835YI74_9CHLO</name>
<dbReference type="SUPFAM" id="SSF54821">
    <property type="entry name" value="Ribosomal protein S3 C-terminal domain"/>
    <property type="match status" value="1"/>
</dbReference>
<evidence type="ECO:0000256" key="3">
    <source>
        <dbReference type="ARBA" id="ARBA00023274"/>
    </source>
</evidence>
<keyword evidence="7" id="KW-1185">Reference proteome</keyword>
<evidence type="ECO:0000259" key="5">
    <source>
        <dbReference type="Pfam" id="PF00189"/>
    </source>
</evidence>
<keyword evidence="2" id="KW-0689">Ribosomal protein</keyword>
<dbReference type="EMBL" id="JAEHOE010000002">
    <property type="protein sequence ID" value="KAG2501426.1"/>
    <property type="molecule type" value="Genomic_DNA"/>
</dbReference>
<evidence type="ECO:0000256" key="1">
    <source>
        <dbReference type="ARBA" id="ARBA00010761"/>
    </source>
</evidence>
<evidence type="ECO:0000256" key="4">
    <source>
        <dbReference type="SAM" id="MobiDB-lite"/>
    </source>
</evidence>
<dbReference type="Pfam" id="PF00189">
    <property type="entry name" value="Ribosomal_S3_C"/>
    <property type="match status" value="1"/>
</dbReference>
<gene>
    <name evidence="6" type="ORF">HYH03_001209</name>
</gene>
<dbReference type="Proteomes" id="UP000612055">
    <property type="component" value="Unassembled WGS sequence"/>
</dbReference>
<evidence type="ECO:0000256" key="2">
    <source>
        <dbReference type="ARBA" id="ARBA00022980"/>
    </source>
</evidence>
<feature type="domain" description="Small ribosomal subunit protein uS3 C-terminal" evidence="5">
    <location>
        <begin position="174"/>
        <end position="234"/>
    </location>
</feature>
<comment type="similarity">
    <text evidence="1">Belongs to the universal ribosomal protein uS3 family.</text>
</comment>
<evidence type="ECO:0000313" key="6">
    <source>
        <dbReference type="EMBL" id="KAG2501426.1"/>
    </source>
</evidence>
<evidence type="ECO:0000313" key="7">
    <source>
        <dbReference type="Proteomes" id="UP000612055"/>
    </source>
</evidence>